<keyword evidence="1" id="KW-0812">Transmembrane</keyword>
<gene>
    <name evidence="2" type="ORF">D2V05_03085</name>
    <name evidence="3" type="ORF">FQ017_03070</name>
</gene>
<dbReference type="Proteomes" id="UP000321621">
    <property type="component" value="Unassembled WGS sequence"/>
</dbReference>
<protein>
    <submittedName>
        <fullName evidence="2">DUF3667 domain-containing protein</fullName>
    </submittedName>
</protein>
<dbReference type="OrthoDB" id="1143019at2"/>
<feature type="transmembrane region" description="Helical" evidence="1">
    <location>
        <begin position="215"/>
        <end position="242"/>
    </location>
</feature>
<dbReference type="EMBL" id="VNWK01000009">
    <property type="protein sequence ID" value="TXJ99845.1"/>
    <property type="molecule type" value="Genomic_DNA"/>
</dbReference>
<comment type="caution">
    <text evidence="2">The sequence shown here is derived from an EMBL/GenBank/DDBJ whole genome shotgun (WGS) entry which is preliminary data.</text>
</comment>
<evidence type="ECO:0000313" key="4">
    <source>
        <dbReference type="Proteomes" id="UP000266691"/>
    </source>
</evidence>
<evidence type="ECO:0000313" key="2">
    <source>
        <dbReference type="EMBL" id="RIV46956.1"/>
    </source>
</evidence>
<dbReference type="Pfam" id="PF12412">
    <property type="entry name" value="DUF3667"/>
    <property type="match status" value="1"/>
</dbReference>
<reference evidence="3 5" key="2">
    <citation type="submission" date="2019-07" db="EMBL/GenBank/DDBJ databases">
        <title>Draft genome of two Muricauda strains isolated from deep sea.</title>
        <authorList>
            <person name="Sun C."/>
        </authorList>
    </citation>
    <scope>NUCLEOTIDE SEQUENCE [LARGE SCALE GENOMIC DNA]</scope>
    <source>
        <strain evidence="3 5">72</strain>
    </source>
</reference>
<feature type="transmembrane region" description="Helical" evidence="1">
    <location>
        <begin position="186"/>
        <end position="203"/>
    </location>
</feature>
<accession>A0A3A1NMK9</accession>
<reference evidence="2 4" key="1">
    <citation type="submission" date="2018-08" db="EMBL/GenBank/DDBJ databases">
        <title>Proposal of Muricauda 72 sp.nov. and Muricauda NH166 sp.nov., isolated from seawater.</title>
        <authorList>
            <person name="Cheng H."/>
            <person name="Wu Y.-H."/>
            <person name="Guo L.-L."/>
            <person name="Xu X.-W."/>
        </authorList>
    </citation>
    <scope>NUCLEOTIDE SEQUENCE [LARGE SCALE GENOMIC DNA]</scope>
    <source>
        <strain evidence="2 4">72</strain>
    </source>
</reference>
<evidence type="ECO:0000313" key="5">
    <source>
        <dbReference type="Proteomes" id="UP000321621"/>
    </source>
</evidence>
<dbReference type="Proteomes" id="UP000266691">
    <property type="component" value="Unassembled WGS sequence"/>
</dbReference>
<feature type="transmembrane region" description="Helical" evidence="1">
    <location>
        <begin position="79"/>
        <end position="96"/>
    </location>
</feature>
<proteinExistence type="predicted"/>
<name>A0A3A1NMK9_9FLAO</name>
<evidence type="ECO:0000256" key="1">
    <source>
        <dbReference type="SAM" id="Phobius"/>
    </source>
</evidence>
<organism evidence="2 4">
    <name type="scientific">Flagellimonas pelagia</name>
    <dbReference type="NCBI Taxonomy" id="2306998"/>
    <lineage>
        <taxon>Bacteria</taxon>
        <taxon>Pseudomonadati</taxon>
        <taxon>Bacteroidota</taxon>
        <taxon>Flavobacteriia</taxon>
        <taxon>Flavobacteriales</taxon>
        <taxon>Flavobacteriaceae</taxon>
        <taxon>Flagellimonas</taxon>
    </lineage>
</organism>
<keyword evidence="5" id="KW-1185">Reference proteome</keyword>
<dbReference type="EMBL" id="QXFI01000009">
    <property type="protein sequence ID" value="RIV46956.1"/>
    <property type="molecule type" value="Genomic_DNA"/>
</dbReference>
<evidence type="ECO:0000313" key="3">
    <source>
        <dbReference type="EMBL" id="TXJ99845.1"/>
    </source>
</evidence>
<keyword evidence="1" id="KW-1133">Transmembrane helix</keyword>
<dbReference type="RefSeq" id="WP_119646093.1">
    <property type="nucleotide sequence ID" value="NZ_QXFI01000009.1"/>
</dbReference>
<feature type="transmembrane region" description="Helical" evidence="1">
    <location>
        <begin position="156"/>
        <end position="180"/>
    </location>
</feature>
<dbReference type="InterPro" id="IPR022134">
    <property type="entry name" value="DUF3667"/>
</dbReference>
<dbReference type="AlphaFoldDB" id="A0A3A1NMK9"/>
<feature type="transmembrane region" description="Helical" evidence="1">
    <location>
        <begin position="126"/>
        <end position="144"/>
    </location>
</feature>
<keyword evidence="1" id="KW-0472">Membrane</keyword>
<sequence length="254" mass="29407">MNCANCDASLRSDFSYCPTCGGKVIRQRLTLKNVVEDISFQVFNLDNTLIKTFRHLFSQPQNVILSYIRGIRKKYMNPISYFAIGVTLSGIMFYVLRNVYHVSLTQNSFTAKNTPNMDYVFDYQGIMSYLVMPFYALFTWLLFLDKKKLNFTEHVVANAYIFGQVSLVQVLVCIPLFGLFDIRYDVFNYIFLLIMVGYQFYVFKRIHEIGLMGSIFRGLAYLVMMIFLMMAIGILIFLIGFLSGKISIEDFAPK</sequence>